<feature type="chain" id="PRO_5041069467" evidence="1">
    <location>
        <begin position="26"/>
        <end position="157"/>
    </location>
</feature>
<organism evidence="2 3">
    <name type="scientific">Chelatococcus asaccharovorans</name>
    <dbReference type="NCBI Taxonomy" id="28210"/>
    <lineage>
        <taxon>Bacteria</taxon>
        <taxon>Pseudomonadati</taxon>
        <taxon>Pseudomonadota</taxon>
        <taxon>Alphaproteobacteria</taxon>
        <taxon>Hyphomicrobiales</taxon>
        <taxon>Chelatococcaceae</taxon>
        <taxon>Chelatococcus</taxon>
    </lineage>
</organism>
<keyword evidence="1" id="KW-0732">Signal</keyword>
<evidence type="ECO:0000313" key="2">
    <source>
        <dbReference type="EMBL" id="PXW55843.1"/>
    </source>
</evidence>
<evidence type="ECO:0000313" key="3">
    <source>
        <dbReference type="Proteomes" id="UP000248021"/>
    </source>
</evidence>
<dbReference type="RefSeq" id="WP_146227451.1">
    <property type="nucleotide sequence ID" value="NZ_CAKNFM010000006.1"/>
</dbReference>
<keyword evidence="3" id="KW-1185">Reference proteome</keyword>
<protein>
    <submittedName>
        <fullName evidence="2">Uncharacterized protein</fullName>
    </submittedName>
</protein>
<dbReference type="Proteomes" id="UP000248021">
    <property type="component" value="Unassembled WGS sequence"/>
</dbReference>
<comment type="caution">
    <text evidence="2">The sequence shown here is derived from an EMBL/GenBank/DDBJ whole genome shotgun (WGS) entry which is preliminary data.</text>
</comment>
<evidence type="ECO:0000256" key="1">
    <source>
        <dbReference type="SAM" id="SignalP"/>
    </source>
</evidence>
<accession>A0A2V3U0W2</accession>
<sequence>MLKRSLLVAAAAIAGGIVFSAPASAQVLLAGNYLAGTGYLAGTSYIAGGPVYFGGPVAGPFVPGYALASGEFGERVYVRAAPLVTHVVAAPVTQFVAAPQVRTRVITTRVVSTPVVTTRVVRRHYVVATQRQVIRRVIHRAAYTTVSPWTNAVYYSY</sequence>
<feature type="signal peptide" evidence="1">
    <location>
        <begin position="1"/>
        <end position="25"/>
    </location>
</feature>
<proteinExistence type="predicted"/>
<dbReference type="AlphaFoldDB" id="A0A2V3U0W2"/>
<gene>
    <name evidence="2" type="ORF">C7450_109256</name>
</gene>
<dbReference type="EMBL" id="QJJK01000009">
    <property type="protein sequence ID" value="PXW55843.1"/>
    <property type="molecule type" value="Genomic_DNA"/>
</dbReference>
<name>A0A2V3U0W2_9HYPH</name>
<reference evidence="2 3" key="1">
    <citation type="submission" date="2018-05" db="EMBL/GenBank/DDBJ databases">
        <title>Genomic Encyclopedia of Type Strains, Phase IV (KMG-IV): sequencing the most valuable type-strain genomes for metagenomic binning, comparative biology and taxonomic classification.</title>
        <authorList>
            <person name="Goeker M."/>
        </authorList>
    </citation>
    <scope>NUCLEOTIDE SEQUENCE [LARGE SCALE GENOMIC DNA]</scope>
    <source>
        <strain evidence="2 3">DSM 6462</strain>
    </source>
</reference>